<protein>
    <submittedName>
        <fullName evidence="2">Nucleotidyltransferase domain-containing protein</fullName>
    </submittedName>
</protein>
<accession>A0A6B0YU06</accession>
<dbReference type="GO" id="GO:0016740">
    <property type="term" value="F:transferase activity"/>
    <property type="evidence" value="ECO:0007669"/>
    <property type="project" value="UniProtKB-KW"/>
</dbReference>
<dbReference type="InterPro" id="IPR043519">
    <property type="entry name" value="NT_sf"/>
</dbReference>
<dbReference type="Pfam" id="PF22600">
    <property type="entry name" value="MTPAP-like_central"/>
    <property type="match status" value="1"/>
</dbReference>
<keyword evidence="2" id="KW-0808">Transferase</keyword>
<dbReference type="Gene3D" id="3.30.460.10">
    <property type="entry name" value="Beta Polymerase, domain 2"/>
    <property type="match status" value="1"/>
</dbReference>
<evidence type="ECO:0000259" key="1">
    <source>
        <dbReference type="Pfam" id="PF22600"/>
    </source>
</evidence>
<name>A0A6B0YU06_9CHLR</name>
<feature type="domain" description="Poly(A) RNA polymerase mitochondrial-like central palm" evidence="1">
    <location>
        <begin position="4"/>
        <end position="55"/>
    </location>
</feature>
<dbReference type="InterPro" id="IPR054708">
    <property type="entry name" value="MTPAP-like_central"/>
</dbReference>
<dbReference type="EMBL" id="VXRG01000076">
    <property type="protein sequence ID" value="MXY93605.1"/>
    <property type="molecule type" value="Genomic_DNA"/>
</dbReference>
<dbReference type="AlphaFoldDB" id="A0A6B0YU06"/>
<dbReference type="SUPFAM" id="SSF81301">
    <property type="entry name" value="Nucleotidyltransferase"/>
    <property type="match status" value="1"/>
</dbReference>
<sequence>MRDRLHLKARHRRMLEEILREHVPGVEVWAYGSRVSGHSHGGSDLDLVLRASGLEEIPIGQLVDLEEALRLSTIPFLVEARDWARLPESFHCEIERDYVVLVEERCGPARQVFESGDG</sequence>
<reference evidence="2" key="1">
    <citation type="submission" date="2019-09" db="EMBL/GenBank/DDBJ databases">
        <title>Characterisation of the sponge microbiome using genome-centric metagenomics.</title>
        <authorList>
            <person name="Engelberts J.P."/>
            <person name="Robbins S.J."/>
            <person name="De Goeij J.M."/>
            <person name="Aranda M."/>
            <person name="Bell S.C."/>
            <person name="Webster N.S."/>
        </authorList>
    </citation>
    <scope>NUCLEOTIDE SEQUENCE</scope>
    <source>
        <strain evidence="2">SB0664_bin_27</strain>
    </source>
</reference>
<organism evidence="2">
    <name type="scientific">Caldilineaceae bacterium SB0664_bin_27</name>
    <dbReference type="NCBI Taxonomy" id="2605260"/>
    <lineage>
        <taxon>Bacteria</taxon>
        <taxon>Bacillati</taxon>
        <taxon>Chloroflexota</taxon>
        <taxon>Caldilineae</taxon>
        <taxon>Caldilineales</taxon>
        <taxon>Caldilineaceae</taxon>
    </lineage>
</organism>
<evidence type="ECO:0000313" key="2">
    <source>
        <dbReference type="EMBL" id="MXY93605.1"/>
    </source>
</evidence>
<proteinExistence type="predicted"/>
<comment type="caution">
    <text evidence="2">The sequence shown here is derived from an EMBL/GenBank/DDBJ whole genome shotgun (WGS) entry which is preliminary data.</text>
</comment>
<gene>
    <name evidence="2" type="ORF">F4Y42_09170</name>
</gene>